<dbReference type="GO" id="GO:0051301">
    <property type="term" value="P:cell division"/>
    <property type="evidence" value="ECO:0007669"/>
    <property type="project" value="UniProtKB-KW"/>
</dbReference>
<proteinExistence type="predicted"/>
<keyword evidence="2" id="KW-0132">Cell division</keyword>
<reference evidence="2 3" key="1">
    <citation type="submission" date="2020-08" db="EMBL/GenBank/DDBJ databases">
        <title>Genomic Encyclopedia of Type Strains, Phase IV (KMG-V): Genome sequencing to study the core and pangenomes of soil and plant-associated prokaryotes.</title>
        <authorList>
            <person name="Whitman W."/>
        </authorList>
    </citation>
    <scope>NUCLEOTIDE SEQUENCE [LARGE SCALE GENOMIC DNA]</scope>
    <source>
        <strain evidence="2 3">SEMIA 461</strain>
    </source>
</reference>
<keyword evidence="2" id="KW-0131">Cell cycle</keyword>
<dbReference type="Proteomes" id="UP000534590">
    <property type="component" value="Unassembled WGS sequence"/>
</dbReference>
<dbReference type="EMBL" id="JACIHP010000008">
    <property type="protein sequence ID" value="MBB4493186.1"/>
    <property type="molecule type" value="Genomic_DNA"/>
</dbReference>
<evidence type="ECO:0000313" key="3">
    <source>
        <dbReference type="Proteomes" id="UP000534590"/>
    </source>
</evidence>
<feature type="transmembrane region" description="Helical" evidence="1">
    <location>
        <begin position="32"/>
        <end position="51"/>
    </location>
</feature>
<organism evidence="2 3">
    <name type="scientific">Agrobacterium radiobacter</name>
    <dbReference type="NCBI Taxonomy" id="362"/>
    <lineage>
        <taxon>Bacteria</taxon>
        <taxon>Pseudomonadati</taxon>
        <taxon>Pseudomonadota</taxon>
        <taxon>Alphaproteobacteria</taxon>
        <taxon>Hyphomicrobiales</taxon>
        <taxon>Rhizobiaceae</taxon>
        <taxon>Rhizobium/Agrobacterium group</taxon>
        <taxon>Agrobacterium</taxon>
        <taxon>Agrobacterium tumefaciens complex</taxon>
    </lineage>
</organism>
<name>A0ABR6JFB5_AGRRD</name>
<gene>
    <name evidence="2" type="ORF">GGE40_005038</name>
</gene>
<accession>A0ABR6JFB5</accession>
<evidence type="ECO:0000313" key="2">
    <source>
        <dbReference type="EMBL" id="MBB4493186.1"/>
    </source>
</evidence>
<sequence length="152" mass="16005">MSESNAVQATAPQGQLAEIWGDVVSRPQLGKAMMIGAVMSVVVYFAGLQMTTPLAATPAVGKALAMLAGIIGSVASGAVCARIFPPKRVVTEHIADASAWQVEVLEQLEQEGGPIGRLSDLPPVAAEEMRQIGLYEVFQNYEQGRSTGHKGE</sequence>
<keyword evidence="1" id="KW-0812">Transmembrane</keyword>
<keyword evidence="3" id="KW-1185">Reference proteome</keyword>
<comment type="caution">
    <text evidence="2">The sequence shown here is derived from an EMBL/GenBank/DDBJ whole genome shotgun (WGS) entry which is preliminary data.</text>
</comment>
<evidence type="ECO:0000256" key="1">
    <source>
        <dbReference type="SAM" id="Phobius"/>
    </source>
</evidence>
<protein>
    <submittedName>
        <fullName evidence="2">Cell division protein FtsW (Lipid II flippase)</fullName>
    </submittedName>
</protein>
<keyword evidence="1" id="KW-0472">Membrane</keyword>
<feature type="transmembrane region" description="Helical" evidence="1">
    <location>
        <begin position="63"/>
        <end position="84"/>
    </location>
</feature>
<dbReference type="RefSeq" id="WP_183229558.1">
    <property type="nucleotide sequence ID" value="NZ_JACIGS010000008.1"/>
</dbReference>
<keyword evidence="1" id="KW-1133">Transmembrane helix</keyword>